<feature type="repeat" description="TPR" evidence="3">
    <location>
        <begin position="649"/>
        <end position="682"/>
    </location>
</feature>
<dbReference type="AlphaFoldDB" id="A0A2G1XMQ4"/>
<dbReference type="OrthoDB" id="9814944at2"/>
<dbReference type="SUPFAM" id="SSF48452">
    <property type="entry name" value="TPR-like"/>
    <property type="match status" value="2"/>
</dbReference>
<dbReference type="InterPro" id="IPR050498">
    <property type="entry name" value="Ycf3"/>
</dbReference>
<evidence type="ECO:0000256" key="2">
    <source>
        <dbReference type="ARBA" id="ARBA00022803"/>
    </source>
</evidence>
<dbReference type="PANTHER" id="PTHR44858:SF1">
    <property type="entry name" value="UDP-N-ACETYLGLUCOSAMINE--PEPTIDE N-ACETYLGLUCOSAMINYLTRANSFERASE SPINDLY-RELATED"/>
    <property type="match status" value="1"/>
</dbReference>
<evidence type="ECO:0000256" key="3">
    <source>
        <dbReference type="PROSITE-ProRule" id="PRU00339"/>
    </source>
</evidence>
<evidence type="ECO:0000313" key="6">
    <source>
        <dbReference type="Proteomes" id="UP000222531"/>
    </source>
</evidence>
<dbReference type="Proteomes" id="UP000222531">
    <property type="component" value="Unassembled WGS sequence"/>
</dbReference>
<evidence type="ECO:0000256" key="1">
    <source>
        <dbReference type="ARBA" id="ARBA00022737"/>
    </source>
</evidence>
<dbReference type="PROSITE" id="PS50005">
    <property type="entry name" value="TPR"/>
    <property type="match status" value="6"/>
</dbReference>
<dbReference type="SMART" id="SM00028">
    <property type="entry name" value="TPR"/>
    <property type="match status" value="8"/>
</dbReference>
<keyword evidence="6" id="KW-1185">Reference proteome</keyword>
<reference evidence="5 6" key="1">
    <citation type="journal article" date="2017" name="Biochemistry">
        <title>Identification of the Biosynthetic Pathway for the Antibiotic Bicyclomycin.</title>
        <authorList>
            <person name="Patteson J."/>
            <person name="Cai W."/>
            <person name="Johnson R.A."/>
            <person name="Santa Maria K."/>
            <person name="Li B."/>
        </authorList>
    </citation>
    <scope>NUCLEOTIDE SEQUENCE [LARGE SCALE GENOMIC DNA]</scope>
    <source>
        <strain evidence="5 6">ATCC 21532</strain>
    </source>
</reference>
<feature type="compositionally biased region" description="Basic and acidic residues" evidence="4">
    <location>
        <begin position="124"/>
        <end position="133"/>
    </location>
</feature>
<dbReference type="Pfam" id="PF14559">
    <property type="entry name" value="TPR_19"/>
    <property type="match status" value="1"/>
</dbReference>
<dbReference type="EMBL" id="NHZO01000081">
    <property type="protein sequence ID" value="PHQ52490.1"/>
    <property type="molecule type" value="Genomic_DNA"/>
</dbReference>
<accession>A0A2G1XMQ4</accession>
<dbReference type="Gene3D" id="1.25.40.10">
    <property type="entry name" value="Tetratricopeptide repeat domain"/>
    <property type="match status" value="3"/>
</dbReference>
<dbReference type="RefSeq" id="WP_099198269.1">
    <property type="nucleotide sequence ID" value="NZ_NHZO01000081.1"/>
</dbReference>
<proteinExistence type="predicted"/>
<dbReference type="InterPro" id="IPR027417">
    <property type="entry name" value="P-loop_NTPase"/>
</dbReference>
<keyword evidence="2 3" id="KW-0802">TPR repeat</keyword>
<protein>
    <submittedName>
        <fullName evidence="5">Uncharacterized protein</fullName>
    </submittedName>
</protein>
<feature type="repeat" description="TPR" evidence="3">
    <location>
        <begin position="581"/>
        <end position="614"/>
    </location>
</feature>
<feature type="repeat" description="TPR" evidence="3">
    <location>
        <begin position="547"/>
        <end position="580"/>
    </location>
</feature>
<evidence type="ECO:0000256" key="4">
    <source>
        <dbReference type="SAM" id="MobiDB-lite"/>
    </source>
</evidence>
<gene>
    <name evidence="5" type="ORF">BLA24_06845</name>
</gene>
<dbReference type="Pfam" id="PF13414">
    <property type="entry name" value="TPR_11"/>
    <property type="match status" value="1"/>
</dbReference>
<comment type="caution">
    <text evidence="5">The sequence shown here is derived from an EMBL/GenBank/DDBJ whole genome shotgun (WGS) entry which is preliminary data.</text>
</comment>
<feature type="repeat" description="TPR" evidence="3">
    <location>
        <begin position="615"/>
        <end position="648"/>
    </location>
</feature>
<dbReference type="InterPro" id="IPR011990">
    <property type="entry name" value="TPR-like_helical_dom_sf"/>
</dbReference>
<feature type="repeat" description="TPR" evidence="3">
    <location>
        <begin position="751"/>
        <end position="784"/>
    </location>
</feature>
<name>A0A2G1XMQ4_STRCJ</name>
<feature type="region of interest" description="Disordered" evidence="4">
    <location>
        <begin position="113"/>
        <end position="142"/>
    </location>
</feature>
<dbReference type="SUPFAM" id="SSF52540">
    <property type="entry name" value="P-loop containing nucleoside triphosphate hydrolases"/>
    <property type="match status" value="1"/>
</dbReference>
<dbReference type="Pfam" id="PF13432">
    <property type="entry name" value="TPR_16"/>
    <property type="match status" value="1"/>
</dbReference>
<dbReference type="InterPro" id="IPR019734">
    <property type="entry name" value="TPR_rpt"/>
</dbReference>
<evidence type="ECO:0000313" key="5">
    <source>
        <dbReference type="EMBL" id="PHQ52490.1"/>
    </source>
</evidence>
<sequence>MIARQHRSGIVGRQAELACFQDNLRQPPDDASHRFVFHLHGDSGVGKTFLLQQLISGARAQRALTACVSDSVRSVVDAMETVSAELAQQGFPLRKFDALLTAYRRKLHEAEALYHSAHPPPGRPVDRTRDGRGPQDGAPSATSRVAARIGLASLALVPGIGFVAGAVDAAEVAQATDRLREWLGGHFHNREDVELVMSPEKTLTPLFAEDLREAAARRPWVVLFFDDYECTAPVLDDWLRELLLSRVHGKLPANTVVALAGQQPLSYAGWGDHLGLVQHLPLDVFTEAEARQLLAAKGITDELSVGVILRESGRLPRQVALMAENGPDDPHSADVSGATVERVLKNIDDPVRRAAVRACAVPRRLDEEVYRAAVEPEAAVFSGWLRTLPFVTDHGGIWQYNEPIRAAFLRDERNRSPERWHDRHRALAGAFEEWRLRLEETLPPEDRWADDRWVEFALEERYHHLCAFPQSFLRTTARFLVDACACEPARIRRCADMLAQAGEAAGLEAARSLGQRLLAVLPDERADAVPALDTLLAEPGLDTAGRVAALVARGERHRRAGRAEEALADYRQALQLDPTCPRVFTGRGALHRAMGRLDESRSDFSRALELTPGDPAALAGRGATHRLMERYGDALADLQRAVAIRPELHWAHAERGWTYLATRQLDEARAAFTSALEHRPDDSRLFIGRASAHRYIGDYDLALADCGHALRLKPDSWWAHAVRGATYRLLERYDEAVADLTRAIDLRPDYDWCLAGRGEVHRREGRFVEALRDLDHALRIQPDNDWALARRGAVYCAQQRTQEALADFQRSWDNMPDYDWALIKPGQTYRLMGHEFDWYSAPG</sequence>
<feature type="repeat" description="TPR" evidence="3">
    <location>
        <begin position="717"/>
        <end position="750"/>
    </location>
</feature>
<keyword evidence="1" id="KW-0677">Repeat</keyword>
<dbReference type="PANTHER" id="PTHR44858">
    <property type="entry name" value="TETRATRICOPEPTIDE REPEAT PROTEIN 6"/>
    <property type="match status" value="1"/>
</dbReference>
<organism evidence="5 6">
    <name type="scientific">Streptomyces cinnamoneus</name>
    <name type="common">Streptoverticillium cinnamoneum</name>
    <dbReference type="NCBI Taxonomy" id="53446"/>
    <lineage>
        <taxon>Bacteria</taxon>
        <taxon>Bacillati</taxon>
        <taxon>Actinomycetota</taxon>
        <taxon>Actinomycetes</taxon>
        <taxon>Kitasatosporales</taxon>
        <taxon>Streptomycetaceae</taxon>
        <taxon>Streptomyces</taxon>
        <taxon>Streptomyces cinnamoneus group</taxon>
    </lineage>
</organism>